<organism evidence="2 3">
    <name type="scientific">Hallella colorans</name>
    <dbReference type="NCBI Taxonomy" id="1703337"/>
    <lineage>
        <taxon>Bacteria</taxon>
        <taxon>Pseudomonadati</taxon>
        <taxon>Bacteroidota</taxon>
        <taxon>Bacteroidia</taxon>
        <taxon>Bacteroidales</taxon>
        <taxon>Prevotellaceae</taxon>
        <taxon>Hallella</taxon>
    </lineage>
</organism>
<sequence length="424" mass="48544">MRVLLVNTSERSGGAAVATHRLMEALNNNGVKAKMIVADKQTDNIHVVRLPHPWFHRFCFLWERFCIFLHLRFNRQHLFQIDIANVGSDITSLPEFKRADIIHLSWINQGMLSLSGIRKILKSGKPVVWTMHDLWPTSSICHLSLGCERFRDHCHHCPYLPHGGAKRDLSYRVWEKKHKLYRQYHISFVACSKWLAAEAKRSRLVDGQVVTSVPNPLNTQVYYRQERQMARRSLRLPLDKRLIVFVAQRVTNVNKGMSYLAEACQKLVAKYPEMRQSVGVAILGGYAEDFAGDLELPVYPLGYVDDEKKIVDVYNAADVFVLPSLSENLPNTIMEAMACGLPCVGFNVGGIPEMIDHRKNGYVAIYKDANDLARGIRWVLFESDYESLSRQAIQKVCQTYSQQSVALRYIEVYNQALALKDYDL</sequence>
<dbReference type="AlphaFoldDB" id="A0A2U0U773"/>
<dbReference type="SUPFAM" id="SSF53756">
    <property type="entry name" value="UDP-Glycosyltransferase/glycogen phosphorylase"/>
    <property type="match status" value="1"/>
</dbReference>
<dbReference type="PANTHER" id="PTHR12526:SF637">
    <property type="entry name" value="GLYCOSYLTRANSFERASE EPSF-RELATED"/>
    <property type="match status" value="1"/>
</dbReference>
<accession>A0A2U0U773</accession>
<protein>
    <submittedName>
        <fullName evidence="2">Glycosyltransferase involved in cell wall biosynthesis</fullName>
    </submittedName>
</protein>
<dbReference type="Proteomes" id="UP000245870">
    <property type="component" value="Unassembled WGS sequence"/>
</dbReference>
<reference evidence="2 3" key="1">
    <citation type="submission" date="2018-05" db="EMBL/GenBank/DDBJ databases">
        <title>Genomic Encyclopedia of Type Strains, Phase IV (KMG-IV): sequencing the most valuable type-strain genomes for metagenomic binning, comparative biology and taxonomic classification.</title>
        <authorList>
            <person name="Goeker M."/>
        </authorList>
    </citation>
    <scope>NUCLEOTIDE SEQUENCE [LARGE SCALE GENOMIC DNA]</scope>
    <source>
        <strain evidence="2 3">DSM 100333</strain>
    </source>
</reference>
<feature type="domain" description="Glycosyltransferase subfamily 4-like N-terminal" evidence="1">
    <location>
        <begin position="13"/>
        <end position="220"/>
    </location>
</feature>
<dbReference type="Gene3D" id="3.40.50.2000">
    <property type="entry name" value="Glycogen Phosphorylase B"/>
    <property type="match status" value="2"/>
</dbReference>
<proteinExistence type="predicted"/>
<dbReference type="InterPro" id="IPR028098">
    <property type="entry name" value="Glyco_trans_4-like_N"/>
</dbReference>
<name>A0A2U0U773_9BACT</name>
<dbReference type="Pfam" id="PF13692">
    <property type="entry name" value="Glyco_trans_1_4"/>
    <property type="match status" value="1"/>
</dbReference>
<evidence type="ECO:0000313" key="3">
    <source>
        <dbReference type="Proteomes" id="UP000245870"/>
    </source>
</evidence>
<keyword evidence="3" id="KW-1185">Reference proteome</keyword>
<dbReference type="Pfam" id="PF13439">
    <property type="entry name" value="Glyco_transf_4"/>
    <property type="match status" value="1"/>
</dbReference>
<evidence type="ECO:0000259" key="1">
    <source>
        <dbReference type="Pfam" id="PF13439"/>
    </source>
</evidence>
<dbReference type="OrthoDB" id="9768685at2"/>
<dbReference type="EMBL" id="QENY01000012">
    <property type="protein sequence ID" value="PVX53477.1"/>
    <property type="molecule type" value="Genomic_DNA"/>
</dbReference>
<dbReference type="GO" id="GO:0016757">
    <property type="term" value="F:glycosyltransferase activity"/>
    <property type="evidence" value="ECO:0007669"/>
    <property type="project" value="UniProtKB-ARBA"/>
</dbReference>
<evidence type="ECO:0000313" key="2">
    <source>
        <dbReference type="EMBL" id="PVX53477.1"/>
    </source>
</evidence>
<dbReference type="CDD" id="cd03825">
    <property type="entry name" value="GT4_WcaC-like"/>
    <property type="match status" value="1"/>
</dbReference>
<keyword evidence="2" id="KW-0808">Transferase</keyword>
<dbReference type="PANTHER" id="PTHR12526">
    <property type="entry name" value="GLYCOSYLTRANSFERASE"/>
    <property type="match status" value="1"/>
</dbReference>
<dbReference type="RefSeq" id="WP_116616707.1">
    <property type="nucleotide sequence ID" value="NZ_CAUPIB010000003.1"/>
</dbReference>
<gene>
    <name evidence="2" type="ORF">C7379_11258</name>
</gene>
<comment type="caution">
    <text evidence="2">The sequence shown here is derived from an EMBL/GenBank/DDBJ whole genome shotgun (WGS) entry which is preliminary data.</text>
</comment>